<dbReference type="GO" id="GO:0004176">
    <property type="term" value="F:ATP-dependent peptidase activity"/>
    <property type="evidence" value="ECO:0007669"/>
    <property type="project" value="InterPro"/>
</dbReference>
<comment type="caution">
    <text evidence="3">The sequence shown here is derived from an EMBL/GenBank/DDBJ whole genome shotgun (WGS) entry which is preliminary data.</text>
</comment>
<dbReference type="AlphaFoldDB" id="A0A151CEB9"/>
<evidence type="ECO:0000313" key="3">
    <source>
        <dbReference type="EMBL" id="KYJ85865.1"/>
    </source>
</evidence>
<feature type="domain" description="Peptidase M41" evidence="2">
    <location>
        <begin position="259"/>
        <end position="434"/>
    </location>
</feature>
<dbReference type="OrthoDB" id="5372166at2"/>
<dbReference type="Pfam" id="PF01434">
    <property type="entry name" value="Peptidase_M41"/>
    <property type="match status" value="1"/>
</dbReference>
<dbReference type="SUPFAM" id="SSF52540">
    <property type="entry name" value="P-loop containing nucleoside triphosphate hydrolases"/>
    <property type="match status" value="1"/>
</dbReference>
<dbReference type="Gene3D" id="1.10.8.60">
    <property type="match status" value="1"/>
</dbReference>
<evidence type="ECO:0000259" key="2">
    <source>
        <dbReference type="Pfam" id="PF01434"/>
    </source>
</evidence>
<dbReference type="InterPro" id="IPR027417">
    <property type="entry name" value="P-loop_NTPase"/>
</dbReference>
<reference evidence="3 4" key="1">
    <citation type="submission" date="2015-11" db="EMBL/GenBank/DDBJ databases">
        <title>Draft genome of Sulfurovum riftiae 1812E, a member of the Epsilonproteobacteria isolated from the tube of the deep-sea hydrothermal vent tubewom Riftia pachyptila.</title>
        <authorList>
            <person name="Vetriani C."/>
            <person name="Giovannelli D."/>
        </authorList>
    </citation>
    <scope>NUCLEOTIDE SEQUENCE [LARGE SCALE GENOMIC DNA]</scope>
    <source>
        <strain evidence="3 4">1812E</strain>
    </source>
</reference>
<organism evidence="3 4">
    <name type="scientific">Sulfurovum riftiae</name>
    <dbReference type="NCBI Taxonomy" id="1630136"/>
    <lineage>
        <taxon>Bacteria</taxon>
        <taxon>Pseudomonadati</taxon>
        <taxon>Campylobacterota</taxon>
        <taxon>Epsilonproteobacteria</taxon>
        <taxon>Campylobacterales</taxon>
        <taxon>Sulfurovaceae</taxon>
        <taxon>Sulfurovum</taxon>
    </lineage>
</organism>
<dbReference type="GO" id="GO:0016887">
    <property type="term" value="F:ATP hydrolysis activity"/>
    <property type="evidence" value="ECO:0007669"/>
    <property type="project" value="InterPro"/>
</dbReference>
<dbReference type="Gene3D" id="3.40.50.300">
    <property type="entry name" value="P-loop containing nucleotide triphosphate hydrolases"/>
    <property type="match status" value="1"/>
</dbReference>
<dbReference type="SUPFAM" id="SSF140990">
    <property type="entry name" value="FtsH protease domain-like"/>
    <property type="match status" value="1"/>
</dbReference>
<dbReference type="Pfam" id="PF00004">
    <property type="entry name" value="AAA"/>
    <property type="match status" value="1"/>
</dbReference>
<sequence>MPRKKANDKPKLQKSKIGFDDVVGHKQIKERLRSIIKIIQNPKMLQDFDVPAPKGALLYGPSSVGKKMLAKAFAKEAKLPYIEISGSKLFELDYVKEVYDIAAKHAPCIVILEDIDIKGILQGAITNVSFSDIAKVLESVDAMVFTIATAETLESIDPVLTAPEKLDFLLEVSKLDKDARKFFIEKILKKPHDPKINTERIVRYITGMSAMELERLGRMAALNVIEQGKKWITEDILIEQINIIKYGHKIETQMVKNLEEELKMTAYHEAGHAVLSTILLPHVKIEQVTISRRSKMLGFVSYNAEDELSNVTKEELFNDVCVMLAGRTSKIRKAGGEEKMDSGAVDDLSQASLQIYAAITNLGMDKELGYINIDSIALLDSYFLSPQIEKRFLHWIHVAKQHTKKLVDEHWEKIEKLALQLIDKEIVEEDELLKIVGKVDKNYPIPESL</sequence>
<dbReference type="GO" id="GO:0005524">
    <property type="term" value="F:ATP binding"/>
    <property type="evidence" value="ECO:0007669"/>
    <property type="project" value="InterPro"/>
</dbReference>
<dbReference type="GO" id="GO:0030163">
    <property type="term" value="P:protein catabolic process"/>
    <property type="evidence" value="ECO:0007669"/>
    <property type="project" value="TreeGrafter"/>
</dbReference>
<dbReference type="PANTHER" id="PTHR23076:SF97">
    <property type="entry name" value="ATP-DEPENDENT ZINC METALLOPROTEASE YME1L1"/>
    <property type="match status" value="1"/>
</dbReference>
<dbReference type="Gene3D" id="1.20.58.760">
    <property type="entry name" value="Peptidase M41"/>
    <property type="match status" value="1"/>
</dbReference>
<dbReference type="EMBL" id="LNKT01000056">
    <property type="protein sequence ID" value="KYJ85865.1"/>
    <property type="molecule type" value="Genomic_DNA"/>
</dbReference>
<dbReference type="InterPro" id="IPR000642">
    <property type="entry name" value="Peptidase_M41"/>
</dbReference>
<dbReference type="RefSeq" id="WP_067331795.1">
    <property type="nucleotide sequence ID" value="NZ_LNKT01000056.1"/>
</dbReference>
<evidence type="ECO:0000259" key="1">
    <source>
        <dbReference type="Pfam" id="PF00004"/>
    </source>
</evidence>
<dbReference type="InterPro" id="IPR003959">
    <property type="entry name" value="ATPase_AAA_core"/>
</dbReference>
<accession>A0A151CEB9</accession>
<dbReference type="GO" id="GO:0005886">
    <property type="term" value="C:plasma membrane"/>
    <property type="evidence" value="ECO:0007669"/>
    <property type="project" value="TreeGrafter"/>
</dbReference>
<dbReference type="GO" id="GO:0004222">
    <property type="term" value="F:metalloendopeptidase activity"/>
    <property type="evidence" value="ECO:0007669"/>
    <property type="project" value="InterPro"/>
</dbReference>
<dbReference type="Proteomes" id="UP000075359">
    <property type="component" value="Unassembled WGS sequence"/>
</dbReference>
<dbReference type="InterPro" id="IPR037219">
    <property type="entry name" value="Peptidase_M41-like"/>
</dbReference>
<dbReference type="GO" id="GO:0006508">
    <property type="term" value="P:proteolysis"/>
    <property type="evidence" value="ECO:0007669"/>
    <property type="project" value="InterPro"/>
</dbReference>
<evidence type="ECO:0000313" key="4">
    <source>
        <dbReference type="Proteomes" id="UP000075359"/>
    </source>
</evidence>
<feature type="domain" description="ATPase AAA-type core" evidence="1">
    <location>
        <begin position="57"/>
        <end position="172"/>
    </location>
</feature>
<proteinExistence type="predicted"/>
<dbReference type="STRING" id="1630136.AS592_04545"/>
<keyword evidence="4" id="KW-1185">Reference proteome</keyword>
<protein>
    <submittedName>
        <fullName evidence="3">Peptidase M41</fullName>
    </submittedName>
</protein>
<dbReference type="PANTHER" id="PTHR23076">
    <property type="entry name" value="METALLOPROTEASE M41 FTSH"/>
    <property type="match status" value="1"/>
</dbReference>
<name>A0A151CEB9_9BACT</name>
<gene>
    <name evidence="3" type="ORF">AS592_04545</name>
</gene>